<dbReference type="PANTHER" id="PTHR38104:SF1">
    <property type="entry name" value="ANTI-SIGMA-E FACTOR RSEA"/>
    <property type="match status" value="1"/>
</dbReference>
<evidence type="ECO:0000259" key="1">
    <source>
        <dbReference type="Pfam" id="PF03872"/>
    </source>
</evidence>
<accession>A0A2X0R6U1</accession>
<dbReference type="InterPro" id="IPR052383">
    <property type="entry name" value="Anti-sigma-E_RseA-like"/>
</dbReference>
<protein>
    <submittedName>
        <fullName evidence="2">Anti sigma-E protein, RseA</fullName>
    </submittedName>
</protein>
<gene>
    <name evidence="2" type="ORF">NITFAB_1292</name>
</gene>
<dbReference type="InterPro" id="IPR036147">
    <property type="entry name" value="Anti-sigma_E_RseA_N_sf"/>
</dbReference>
<dbReference type="GO" id="GO:0016989">
    <property type="term" value="F:sigma factor antagonist activity"/>
    <property type="evidence" value="ECO:0007669"/>
    <property type="project" value="InterPro"/>
</dbReference>
<dbReference type="CDD" id="cd16328">
    <property type="entry name" value="RseA_N"/>
    <property type="match status" value="1"/>
</dbReference>
<name>A0A2X0R6U1_9PROT</name>
<evidence type="ECO:0000313" key="2">
    <source>
        <dbReference type="EMBL" id="SPS05702.1"/>
    </source>
</evidence>
<dbReference type="Pfam" id="PF03872">
    <property type="entry name" value="RseA_N"/>
    <property type="match status" value="1"/>
</dbReference>
<proteinExistence type="predicted"/>
<dbReference type="PANTHER" id="PTHR38104">
    <property type="match status" value="1"/>
</dbReference>
<dbReference type="SUPFAM" id="SSF89069">
    <property type="entry name" value="N-terminal, cytoplasmic domain of anti-sigmaE factor RseA"/>
    <property type="match status" value="1"/>
</dbReference>
<dbReference type="EMBL" id="LS423452">
    <property type="protein sequence ID" value="SPS05702.1"/>
    <property type="molecule type" value="Genomic_DNA"/>
</dbReference>
<dbReference type="Gene3D" id="1.10.10.880">
    <property type="entry name" value="Anti sigma-E protein RseA, N-terminal domain"/>
    <property type="match status" value="1"/>
</dbReference>
<reference evidence="2" key="1">
    <citation type="submission" date="2018-05" db="EMBL/GenBank/DDBJ databases">
        <authorList>
            <person name="Lanie J.A."/>
            <person name="Ng W.-L."/>
            <person name="Kazmierczak K.M."/>
            <person name="Andrzejewski T.M."/>
            <person name="Davidsen T.M."/>
            <person name="Wayne K.J."/>
            <person name="Tettelin H."/>
            <person name="Glass J.I."/>
            <person name="Rusch D."/>
            <person name="Podicherti R."/>
            <person name="Tsui H.-C.T."/>
            <person name="Winkler M.E."/>
        </authorList>
    </citation>
    <scope>NUCLEOTIDE SEQUENCE</scope>
    <source>
        <strain evidence="2">KNB</strain>
    </source>
</reference>
<feature type="domain" description="Anti sigma-E protein RseA N-terminal" evidence="1">
    <location>
        <begin position="2"/>
        <end position="77"/>
    </location>
</feature>
<dbReference type="AlphaFoldDB" id="A0A2X0R6U1"/>
<organism evidence="2">
    <name type="scientific">Candidatus Nitrotoga fabula</name>
    <dbReference type="NCBI Taxonomy" id="2182327"/>
    <lineage>
        <taxon>Bacteria</taxon>
        <taxon>Pseudomonadati</taxon>
        <taxon>Pseudomonadota</taxon>
        <taxon>Betaproteobacteria</taxon>
        <taxon>Nitrosomonadales</taxon>
        <taxon>Gallionellaceae</taxon>
        <taxon>Candidatus Nitrotoga</taxon>
    </lineage>
</organism>
<dbReference type="InterPro" id="IPR005572">
    <property type="entry name" value="Anti-sigma_E_RseA_N"/>
</dbReference>
<sequence length="162" mass="18248">MKQEISALMDGELSEEDANAIFDKLKRNPEAHEEWATYHLISEVLRQPDRVQTNIHMAIRDRLQDEPTVLAPPTRPRQDSRWFTLSAAASVMAFTFAAWLLVQNGSEPTRTTIALQQSTVADSTANSVDDYLMAHQEVSPSLDVYSMNSYVHTAVPHHQGDQ</sequence>